<accession>A0A2H3J2K3</accession>
<name>A0A2H3J2K3_WOLCO</name>
<dbReference type="OrthoDB" id="5338195at2759"/>
<evidence type="ECO:0000256" key="1">
    <source>
        <dbReference type="SAM" id="MobiDB-lite"/>
    </source>
</evidence>
<dbReference type="AlphaFoldDB" id="A0A2H3J2K3"/>
<gene>
    <name evidence="2" type="ORF">WOLCODRAFT_87181</name>
</gene>
<reference evidence="2 3" key="1">
    <citation type="journal article" date="2012" name="Science">
        <title>The Paleozoic origin of enzymatic lignin decomposition reconstructed from 31 fungal genomes.</title>
        <authorList>
            <person name="Floudas D."/>
            <person name="Binder M."/>
            <person name="Riley R."/>
            <person name="Barry K."/>
            <person name="Blanchette R.A."/>
            <person name="Henrissat B."/>
            <person name="Martinez A.T."/>
            <person name="Otillar R."/>
            <person name="Spatafora J.W."/>
            <person name="Yadav J.S."/>
            <person name="Aerts A."/>
            <person name="Benoit I."/>
            <person name="Boyd A."/>
            <person name="Carlson A."/>
            <person name="Copeland A."/>
            <person name="Coutinho P.M."/>
            <person name="de Vries R.P."/>
            <person name="Ferreira P."/>
            <person name="Findley K."/>
            <person name="Foster B."/>
            <person name="Gaskell J."/>
            <person name="Glotzer D."/>
            <person name="Gorecki P."/>
            <person name="Heitman J."/>
            <person name="Hesse C."/>
            <person name="Hori C."/>
            <person name="Igarashi K."/>
            <person name="Jurgens J.A."/>
            <person name="Kallen N."/>
            <person name="Kersten P."/>
            <person name="Kohler A."/>
            <person name="Kuees U."/>
            <person name="Kumar T.K.A."/>
            <person name="Kuo A."/>
            <person name="LaButti K."/>
            <person name="Larrondo L.F."/>
            <person name="Lindquist E."/>
            <person name="Ling A."/>
            <person name="Lombard V."/>
            <person name="Lucas S."/>
            <person name="Lundell T."/>
            <person name="Martin R."/>
            <person name="McLaughlin D.J."/>
            <person name="Morgenstern I."/>
            <person name="Morin E."/>
            <person name="Murat C."/>
            <person name="Nagy L.G."/>
            <person name="Nolan M."/>
            <person name="Ohm R.A."/>
            <person name="Patyshakuliyeva A."/>
            <person name="Rokas A."/>
            <person name="Ruiz-Duenas F.J."/>
            <person name="Sabat G."/>
            <person name="Salamov A."/>
            <person name="Samejima M."/>
            <person name="Schmutz J."/>
            <person name="Slot J.C."/>
            <person name="St John F."/>
            <person name="Stenlid J."/>
            <person name="Sun H."/>
            <person name="Sun S."/>
            <person name="Syed K."/>
            <person name="Tsang A."/>
            <person name="Wiebenga A."/>
            <person name="Young D."/>
            <person name="Pisabarro A."/>
            <person name="Eastwood D.C."/>
            <person name="Martin F."/>
            <person name="Cullen D."/>
            <person name="Grigoriev I.V."/>
            <person name="Hibbett D.S."/>
        </authorList>
    </citation>
    <scope>NUCLEOTIDE SEQUENCE [LARGE SCALE GENOMIC DNA]</scope>
    <source>
        <strain evidence="2 3">MD-104</strain>
    </source>
</reference>
<feature type="region of interest" description="Disordered" evidence="1">
    <location>
        <begin position="61"/>
        <end position="87"/>
    </location>
</feature>
<protein>
    <submittedName>
        <fullName evidence="2">Uncharacterized protein</fullName>
    </submittedName>
</protein>
<keyword evidence="3" id="KW-1185">Reference proteome</keyword>
<feature type="compositionally biased region" description="Polar residues" evidence="1">
    <location>
        <begin position="338"/>
        <end position="351"/>
    </location>
</feature>
<feature type="compositionally biased region" description="Low complexity" evidence="1">
    <location>
        <begin position="72"/>
        <end position="83"/>
    </location>
</feature>
<evidence type="ECO:0000313" key="2">
    <source>
        <dbReference type="EMBL" id="PCH34003.1"/>
    </source>
</evidence>
<organism evidence="2 3">
    <name type="scientific">Wolfiporia cocos (strain MD-104)</name>
    <name type="common">Brown rot fungus</name>
    <dbReference type="NCBI Taxonomy" id="742152"/>
    <lineage>
        <taxon>Eukaryota</taxon>
        <taxon>Fungi</taxon>
        <taxon>Dikarya</taxon>
        <taxon>Basidiomycota</taxon>
        <taxon>Agaricomycotina</taxon>
        <taxon>Agaricomycetes</taxon>
        <taxon>Polyporales</taxon>
        <taxon>Phaeolaceae</taxon>
        <taxon>Wolfiporia</taxon>
    </lineage>
</organism>
<evidence type="ECO:0000313" key="3">
    <source>
        <dbReference type="Proteomes" id="UP000218811"/>
    </source>
</evidence>
<feature type="region of interest" description="Disordered" evidence="1">
    <location>
        <begin position="167"/>
        <end position="188"/>
    </location>
</feature>
<sequence length="414" mass="44724">MLRSVQLPTAPQPGWELENPPDDGDTELKSIPERYDVRIGPHVFSGTALYEVHYLPQAPTMVPPYPQQSHAPTTQTGPYTGQPSSMQQASTTQLEMLALSGQSTGTNGQIAIDSLFGSVTPEMSNQINMASISNPTLKNLLNLAATGQAPSDQLKTLELLIQSMRASQPPEPLTGSSSGVNPSLPPAAPPSAVKDFDLVIEFAEKQSDRWIIPRGPVRCERTHTDHKGNKLYIPDALLTMTMPVSQHIMTSTEPTKESAPIEGGLPQSPSQLVTMRISRPSSALLDAIFRWAGGEAGMEANKVALEELAKEASPRTFLQYHLPDGPLLQEIQSAVAPSYTTRSIAPSNTDSTRARRRQSRKVTIPSTQATPGPSAPPAKRKKQQQLKTKQPAPFSISCQACGQTDVPLMMGGRR</sequence>
<feature type="region of interest" description="Disordered" evidence="1">
    <location>
        <begin position="338"/>
        <end position="394"/>
    </location>
</feature>
<dbReference type="OMA" id="VEPNATQ"/>
<proteinExistence type="predicted"/>
<dbReference type="Proteomes" id="UP000218811">
    <property type="component" value="Unassembled WGS sequence"/>
</dbReference>
<feature type="region of interest" description="Disordered" evidence="1">
    <location>
        <begin position="1"/>
        <end position="29"/>
    </location>
</feature>
<dbReference type="EMBL" id="KB467831">
    <property type="protein sequence ID" value="PCH34003.1"/>
    <property type="molecule type" value="Genomic_DNA"/>
</dbReference>